<feature type="domain" description="Sulfatase-modifying factor enzyme-like" evidence="2">
    <location>
        <begin position="41"/>
        <end position="345"/>
    </location>
</feature>
<proteinExistence type="predicted"/>
<organism evidence="3 4">
    <name type="scientific">Chlorogloeopsis fritschii PCC 6912</name>
    <dbReference type="NCBI Taxonomy" id="211165"/>
    <lineage>
        <taxon>Bacteria</taxon>
        <taxon>Bacillati</taxon>
        <taxon>Cyanobacteriota</taxon>
        <taxon>Cyanophyceae</taxon>
        <taxon>Nostocales</taxon>
        <taxon>Chlorogloeopsidaceae</taxon>
        <taxon>Chlorogloeopsis</taxon>
    </lineage>
</organism>
<dbReference type="PANTHER" id="PTHR23150">
    <property type="entry name" value="SULFATASE MODIFYING FACTOR 1, 2"/>
    <property type="match status" value="1"/>
</dbReference>
<gene>
    <name evidence="3" type="ORF">PCC6912_38390</name>
</gene>
<reference evidence="3 4" key="1">
    <citation type="journal article" date="2019" name="Genome Biol. Evol.">
        <title>Day and night: Metabolic profiles and evolutionary relationships of six axenic non-marine cyanobacteria.</title>
        <authorList>
            <person name="Will S.E."/>
            <person name="Henke P."/>
            <person name="Boedeker C."/>
            <person name="Huang S."/>
            <person name="Brinkmann H."/>
            <person name="Rohde M."/>
            <person name="Jarek M."/>
            <person name="Friedl T."/>
            <person name="Seufert S."/>
            <person name="Schumacher M."/>
            <person name="Overmann J."/>
            <person name="Neumann-Schaal M."/>
            <person name="Petersen J."/>
        </authorList>
    </citation>
    <scope>NUCLEOTIDE SEQUENCE [LARGE SCALE GENOMIC DNA]</scope>
    <source>
        <strain evidence="3 4">PCC 6912</strain>
    </source>
</reference>
<dbReference type="RefSeq" id="WP_016878487.1">
    <property type="nucleotide sequence ID" value="NZ_AJLN01000079.1"/>
</dbReference>
<accession>A0A433N761</accession>
<dbReference type="STRING" id="211165.GCA_000317285_02833"/>
<dbReference type="OrthoDB" id="9768004at2"/>
<dbReference type="InterPro" id="IPR005532">
    <property type="entry name" value="SUMF_dom"/>
</dbReference>
<comment type="caution">
    <text evidence="3">The sequence shown here is derived from an EMBL/GenBank/DDBJ whole genome shotgun (WGS) entry which is preliminary data.</text>
</comment>
<dbReference type="PANTHER" id="PTHR23150:SF19">
    <property type="entry name" value="FORMYLGLYCINE-GENERATING ENZYME"/>
    <property type="match status" value="1"/>
</dbReference>
<dbReference type="SUPFAM" id="SSF56436">
    <property type="entry name" value="C-type lectin-like"/>
    <property type="match status" value="1"/>
</dbReference>
<evidence type="ECO:0000259" key="2">
    <source>
        <dbReference type="Pfam" id="PF03781"/>
    </source>
</evidence>
<dbReference type="Gene3D" id="3.90.1580.10">
    <property type="entry name" value="paralog of FGE (formylglycine-generating enzyme)"/>
    <property type="match status" value="1"/>
</dbReference>
<name>A0A433N761_CHLFR</name>
<dbReference type="AlphaFoldDB" id="A0A433N761"/>
<sequence length="359" mass="40387">MTARNKDEIANNINEIKPKNPETNTDENDKAQITGKIEPPPDMVWIPPGKFTMGTDDQMSFPNERPARRVRVDGFWMDVYNVTNANFRRFVQATGYVTTAERAPDWKEIKKQVPPGTPKPDDSMLVPGSLVFTPTPRPVPLHDMSAWWRWTPGAFWYQLEGPGSTIDGRENHPVVQVSWEDAVAYAEWAGKRLPTEAEWERAARGGLEGKRFIWGDEFCPDGKHMANTWQGTFPVKDTAEDGFAGTSPVGSFPSNGYGLYDMAGNVWQWCSDWYRADAHQSVRSCCPNPTGPNKSFDPCDPYTPKRVVKGGSFLCSPAYCDSYRPSARRGTPPDTGTSHTGFRCVISAQAWKKARYHRR</sequence>
<dbReference type="Pfam" id="PF03781">
    <property type="entry name" value="FGE-sulfatase"/>
    <property type="match status" value="1"/>
</dbReference>
<dbReference type="InterPro" id="IPR016187">
    <property type="entry name" value="CTDL_fold"/>
</dbReference>
<keyword evidence="4" id="KW-1185">Reference proteome</keyword>
<dbReference type="GO" id="GO:0120147">
    <property type="term" value="F:formylglycine-generating oxidase activity"/>
    <property type="evidence" value="ECO:0007669"/>
    <property type="project" value="TreeGrafter"/>
</dbReference>
<feature type="region of interest" description="Disordered" evidence="1">
    <location>
        <begin position="1"/>
        <end position="43"/>
    </location>
</feature>
<dbReference type="InterPro" id="IPR042095">
    <property type="entry name" value="SUMF_sf"/>
</dbReference>
<evidence type="ECO:0000256" key="1">
    <source>
        <dbReference type="SAM" id="MobiDB-lite"/>
    </source>
</evidence>
<dbReference type="Proteomes" id="UP000268857">
    <property type="component" value="Unassembled WGS sequence"/>
</dbReference>
<evidence type="ECO:0000313" key="4">
    <source>
        <dbReference type="Proteomes" id="UP000268857"/>
    </source>
</evidence>
<dbReference type="InterPro" id="IPR051043">
    <property type="entry name" value="Sulfatase_Mod_Factor_Kinase"/>
</dbReference>
<protein>
    <recommendedName>
        <fullName evidence="2">Sulfatase-modifying factor enzyme-like domain-containing protein</fullName>
    </recommendedName>
</protein>
<evidence type="ECO:0000313" key="3">
    <source>
        <dbReference type="EMBL" id="RUR77448.1"/>
    </source>
</evidence>
<dbReference type="EMBL" id="RSCJ01000017">
    <property type="protein sequence ID" value="RUR77448.1"/>
    <property type="molecule type" value="Genomic_DNA"/>
</dbReference>